<accession>A0A645G7Y8</accession>
<protein>
    <submittedName>
        <fullName evidence="1">Modulator of FtsH protease HflC</fullName>
    </submittedName>
</protein>
<organism evidence="1">
    <name type="scientific">bioreactor metagenome</name>
    <dbReference type="NCBI Taxonomy" id="1076179"/>
    <lineage>
        <taxon>unclassified sequences</taxon>
        <taxon>metagenomes</taxon>
        <taxon>ecological metagenomes</taxon>
    </lineage>
</organism>
<keyword evidence="1" id="KW-0378">Hydrolase</keyword>
<dbReference type="EMBL" id="VSSQ01070237">
    <property type="protein sequence ID" value="MPN22082.1"/>
    <property type="molecule type" value="Genomic_DNA"/>
</dbReference>
<reference evidence="1" key="1">
    <citation type="submission" date="2019-08" db="EMBL/GenBank/DDBJ databases">
        <authorList>
            <person name="Kucharzyk K."/>
            <person name="Murdoch R.W."/>
            <person name="Higgins S."/>
            <person name="Loffler F."/>
        </authorList>
    </citation>
    <scope>NUCLEOTIDE SEQUENCE</scope>
</reference>
<dbReference type="PANTHER" id="PTHR42911:SF1">
    <property type="entry name" value="MODULATOR OF FTSH PROTEASE HFLC"/>
    <property type="match status" value="1"/>
</dbReference>
<proteinExistence type="predicted"/>
<name>A0A645G7Y8_9ZZZZ</name>
<dbReference type="GO" id="GO:0006508">
    <property type="term" value="P:proteolysis"/>
    <property type="evidence" value="ECO:0007669"/>
    <property type="project" value="UniProtKB-KW"/>
</dbReference>
<dbReference type="AlphaFoldDB" id="A0A645G7Y8"/>
<sequence length="116" mass="12687">MIDDRKLVADSYLAEGTRRASEIRINADQEKAITLAKAEAEARGIRAQGDAEAATYYAVFQKNPDLAEFLRKLDSLRLIMRNQTTLVLDTNVAPFDLLKPGSEVLGPVKPAAGAKE</sequence>
<dbReference type="PANTHER" id="PTHR42911">
    <property type="entry name" value="MODULATOR OF FTSH PROTEASE HFLC"/>
    <property type="match status" value="1"/>
</dbReference>
<evidence type="ECO:0000313" key="1">
    <source>
        <dbReference type="EMBL" id="MPN22082.1"/>
    </source>
</evidence>
<dbReference type="GO" id="GO:0008233">
    <property type="term" value="F:peptidase activity"/>
    <property type="evidence" value="ECO:0007669"/>
    <property type="project" value="UniProtKB-KW"/>
</dbReference>
<gene>
    <name evidence="1" type="primary">hflC_12</name>
    <name evidence="1" type="ORF">SDC9_169465</name>
</gene>
<comment type="caution">
    <text evidence="1">The sequence shown here is derived from an EMBL/GenBank/DDBJ whole genome shotgun (WGS) entry which is preliminary data.</text>
</comment>
<keyword evidence="1" id="KW-0645">Protease</keyword>